<sequence>MVGIPGRSQACGTCKRRKKGRPACGQCRKASVHCDGYNLSLTVRFYNGPNKDIRGPIEGVKHRSQVQQSSVGQFLSRTTLGSKASIDLTRAGYELQLEGLFWELYVPKGLRPSLFEESSKALGGSLSVIRDLLPNSDLLRAALGAIALRLIAREKACEFGKEEGIKLHTNALNQMSRALKLKGNDDLETIGAARLFSFYEALFGNDWNCHKTQEKSWYTHQLGDLAILSSKKPSFFATGHAHRIFVDGRLTCVGVDE</sequence>
<dbReference type="AlphaFoldDB" id="A0A9W9KQK2"/>
<dbReference type="Proteomes" id="UP001149165">
    <property type="component" value="Unassembled WGS sequence"/>
</dbReference>
<name>A0A9W9KQK2_9EURO</name>
<evidence type="ECO:0000313" key="4">
    <source>
        <dbReference type="EMBL" id="KAJ5114163.1"/>
    </source>
</evidence>
<keyword evidence="2" id="KW-0804">Transcription</keyword>
<dbReference type="GO" id="GO:0000981">
    <property type="term" value="F:DNA-binding transcription factor activity, RNA polymerase II-specific"/>
    <property type="evidence" value="ECO:0007669"/>
    <property type="project" value="InterPro"/>
</dbReference>
<organism evidence="4 5">
    <name type="scientific">Penicillium angulare</name>
    <dbReference type="NCBI Taxonomy" id="116970"/>
    <lineage>
        <taxon>Eukaryota</taxon>
        <taxon>Fungi</taxon>
        <taxon>Dikarya</taxon>
        <taxon>Ascomycota</taxon>
        <taxon>Pezizomycotina</taxon>
        <taxon>Eurotiomycetes</taxon>
        <taxon>Eurotiomycetidae</taxon>
        <taxon>Eurotiales</taxon>
        <taxon>Aspergillaceae</taxon>
        <taxon>Penicillium</taxon>
    </lineage>
</organism>
<comment type="caution">
    <text evidence="4">The sequence shown here is derived from an EMBL/GenBank/DDBJ whole genome shotgun (WGS) entry which is preliminary data.</text>
</comment>
<evidence type="ECO:0000256" key="2">
    <source>
        <dbReference type="ARBA" id="ARBA00023163"/>
    </source>
</evidence>
<dbReference type="GO" id="GO:0008270">
    <property type="term" value="F:zinc ion binding"/>
    <property type="evidence" value="ECO:0007669"/>
    <property type="project" value="InterPro"/>
</dbReference>
<reference evidence="4" key="1">
    <citation type="submission" date="2022-11" db="EMBL/GenBank/DDBJ databases">
        <authorList>
            <person name="Petersen C."/>
        </authorList>
    </citation>
    <scope>NUCLEOTIDE SEQUENCE</scope>
    <source>
        <strain evidence="4">IBT 30069</strain>
    </source>
</reference>
<keyword evidence="3" id="KW-0539">Nucleus</keyword>
<dbReference type="CDD" id="cd00067">
    <property type="entry name" value="GAL4"/>
    <property type="match status" value="1"/>
</dbReference>
<evidence type="ECO:0000313" key="5">
    <source>
        <dbReference type="Proteomes" id="UP001149165"/>
    </source>
</evidence>
<dbReference type="EMBL" id="JAPQKH010000002">
    <property type="protein sequence ID" value="KAJ5114163.1"/>
    <property type="molecule type" value="Genomic_DNA"/>
</dbReference>
<evidence type="ECO:0000256" key="1">
    <source>
        <dbReference type="ARBA" id="ARBA00023015"/>
    </source>
</evidence>
<evidence type="ECO:0008006" key="6">
    <source>
        <dbReference type="Google" id="ProtNLM"/>
    </source>
</evidence>
<accession>A0A9W9KQK2</accession>
<dbReference type="OrthoDB" id="3525185at2759"/>
<keyword evidence="1" id="KW-0805">Transcription regulation</keyword>
<dbReference type="PANTHER" id="PTHR38111">
    <property type="entry name" value="ZN(2)-C6 FUNGAL-TYPE DOMAIN-CONTAINING PROTEIN-RELATED"/>
    <property type="match status" value="1"/>
</dbReference>
<proteinExistence type="predicted"/>
<dbReference type="InterPro" id="IPR053178">
    <property type="entry name" value="Osmoadaptation_assoc"/>
</dbReference>
<evidence type="ECO:0000256" key="3">
    <source>
        <dbReference type="ARBA" id="ARBA00023242"/>
    </source>
</evidence>
<dbReference type="InterPro" id="IPR001138">
    <property type="entry name" value="Zn2Cys6_DnaBD"/>
</dbReference>
<dbReference type="PANTHER" id="PTHR38111:SF9">
    <property type="entry name" value="ZN(2)-C6 FUNGAL-TYPE DOMAIN-CONTAINING PROTEIN"/>
    <property type="match status" value="1"/>
</dbReference>
<reference evidence="4" key="2">
    <citation type="journal article" date="2023" name="IMA Fungus">
        <title>Comparative genomic study of the Penicillium genus elucidates a diverse pangenome and 15 lateral gene transfer events.</title>
        <authorList>
            <person name="Petersen C."/>
            <person name="Sorensen T."/>
            <person name="Nielsen M.R."/>
            <person name="Sondergaard T.E."/>
            <person name="Sorensen J.L."/>
            <person name="Fitzpatrick D.A."/>
            <person name="Frisvad J.C."/>
            <person name="Nielsen K.L."/>
        </authorList>
    </citation>
    <scope>NUCLEOTIDE SEQUENCE</scope>
    <source>
        <strain evidence="4">IBT 30069</strain>
    </source>
</reference>
<gene>
    <name evidence="4" type="ORF">N7456_002697</name>
</gene>
<protein>
    <recommendedName>
        <fullName evidence="6">Zn(2)-C6 fungal-type domain-containing protein</fullName>
    </recommendedName>
</protein>
<keyword evidence="5" id="KW-1185">Reference proteome</keyword>